<evidence type="ECO:0000256" key="1">
    <source>
        <dbReference type="ARBA" id="ARBA00004230"/>
    </source>
</evidence>
<reference evidence="9" key="2">
    <citation type="submission" date="2025-08" db="UniProtKB">
        <authorList>
            <consortium name="Ensembl"/>
        </authorList>
    </citation>
    <scope>IDENTIFICATION</scope>
</reference>
<evidence type="ECO:0000256" key="4">
    <source>
        <dbReference type="ARBA" id="ARBA00022737"/>
    </source>
</evidence>
<dbReference type="GO" id="GO:0031514">
    <property type="term" value="C:motile cilium"/>
    <property type="evidence" value="ECO:0007669"/>
    <property type="project" value="UniProtKB-SubCell"/>
</dbReference>
<organism evidence="9 10">
    <name type="scientific">Ciona intestinalis</name>
    <name type="common">Transparent sea squirt</name>
    <name type="synonym">Ascidia intestinalis</name>
    <dbReference type="NCBI Taxonomy" id="7719"/>
    <lineage>
        <taxon>Eukaryota</taxon>
        <taxon>Metazoa</taxon>
        <taxon>Chordata</taxon>
        <taxon>Tunicata</taxon>
        <taxon>Ascidiacea</taxon>
        <taxon>Phlebobranchia</taxon>
        <taxon>Cionidae</taxon>
        <taxon>Ciona</taxon>
    </lineage>
</organism>
<keyword evidence="8" id="KW-0966">Cell projection</keyword>
<dbReference type="AlphaFoldDB" id="F6ZD14"/>
<evidence type="ECO:0000256" key="3">
    <source>
        <dbReference type="ARBA" id="ARBA00022490"/>
    </source>
</evidence>
<evidence type="ECO:0000256" key="5">
    <source>
        <dbReference type="ARBA" id="ARBA00022846"/>
    </source>
</evidence>
<dbReference type="Ensembl" id="ENSCINT00000002139.3">
    <property type="protein sequence ID" value="ENSCINP00000002139.3"/>
    <property type="gene ID" value="ENSCING00000001138.3"/>
</dbReference>
<keyword evidence="3" id="KW-0963">Cytoplasm</keyword>
<keyword evidence="7" id="KW-0206">Cytoskeleton</keyword>
<accession>F6ZD14</accession>
<dbReference type="SUPFAM" id="SSF82185">
    <property type="entry name" value="Histone H3 K4-specific methyltransferase SET7/9 N-terminal domain"/>
    <property type="match status" value="3"/>
</dbReference>
<name>F6ZD14_CIOIN</name>
<evidence type="ECO:0000256" key="2">
    <source>
        <dbReference type="ARBA" id="ARBA00004430"/>
    </source>
</evidence>
<evidence type="ECO:0000313" key="9">
    <source>
        <dbReference type="Ensembl" id="ENSCINP00000002139.3"/>
    </source>
</evidence>
<sequence>MDALETKSVAESDTGQVCGDLLSVSAPNFPPAVAETDYDEPSLSDIIVEGYKGSRGRNGHFEGFGEAQFTGGHSYEGTFSHGVMHGKGKYVWSDGMLYDGDMNNNQITGYGRYEWPDKSYYEGEVLNGLRHGVGVFKSPQHNVSYSGQWYLGKRHGRGIMHYSEHSWFEGDWVNNARHGWGVRRYNTGNVYEGQWVNDKRHGEGTMRWLTSDESYSGVWENGVQHGVGTHTWYLHRVPGSQYPLRNEYVGDFINGLRHGQGKFFFASGAVYNGEWENNKKHGWGKFIFKNGRVFEGQFENDHMVDYPAFTTDGTESPDSCNIRTRTPIGWEEEKDMAKDGSGNMLGPSLTLDIEYILEDFAEDLRNEELKQVTFLMLRNVSALRRVYSFYSALGHDRSPDNTFVMTRFQFWRFLKDCRIHHHSQTLSSMDRAIARCHAAGDVHNPMEKLLLREFLSSCVILSYFIYKDKVAIKTGKVISNCLQNILQNHILKYSCRVGGHFLFEPRRAVNALAYMDRCWQIYQRVCTKRVQPPYDLTLRMRQFLFLLQDLKVIGRNLSTGTVLQILSADDPTVTDGDSCNMELEMTFLEFFEALIGCAVHYVAEQTVASSSYISEDQIHSKEYVKIYSCINKAICNRLSRPGSSVSQDAHTATNNQLKQNASKTGLKFHTNLLTMYTPKTKTSFFLKKMKKIKIKLMDNFCLCFPAESEDGSLHRQQESEFNIWNNQLHIFFTQHLFPPWQRHEMLKDAAAKNRIAEEERKRLRSIEKE</sequence>
<dbReference type="Gene3D" id="2.20.110.10">
    <property type="entry name" value="Histone H3 K4-specific methyltransferase SET7/9 N-terminal domain"/>
    <property type="match status" value="5"/>
</dbReference>
<keyword evidence="4" id="KW-0677">Repeat</keyword>
<dbReference type="SMART" id="SM00698">
    <property type="entry name" value="MORN"/>
    <property type="match status" value="9"/>
</dbReference>
<reference evidence="9" key="3">
    <citation type="submission" date="2025-09" db="UniProtKB">
        <authorList>
            <consortium name="Ensembl"/>
        </authorList>
    </citation>
    <scope>IDENTIFICATION</scope>
</reference>
<keyword evidence="5" id="KW-0282">Flagellum</keyword>
<dbReference type="PANTHER" id="PTHR46613:SF1">
    <property type="entry name" value="RADIAL SPOKE HEAD 10 HOMOLOG B-RELATED"/>
    <property type="match status" value="1"/>
</dbReference>
<reference evidence="10" key="1">
    <citation type="journal article" date="2002" name="Science">
        <title>The draft genome of Ciona intestinalis: insights into chordate and vertebrate origins.</title>
        <authorList>
            <person name="Dehal P."/>
            <person name="Satou Y."/>
            <person name="Campbell R.K."/>
            <person name="Chapman J."/>
            <person name="Degnan B."/>
            <person name="De Tomaso A."/>
            <person name="Davidson B."/>
            <person name="Di Gregorio A."/>
            <person name="Gelpke M."/>
            <person name="Goodstein D.M."/>
            <person name="Harafuji N."/>
            <person name="Hastings K.E."/>
            <person name="Ho I."/>
            <person name="Hotta K."/>
            <person name="Huang W."/>
            <person name="Kawashima T."/>
            <person name="Lemaire P."/>
            <person name="Martinez D."/>
            <person name="Meinertzhagen I.A."/>
            <person name="Necula S."/>
            <person name="Nonaka M."/>
            <person name="Putnam N."/>
            <person name="Rash S."/>
            <person name="Saiga H."/>
            <person name="Satake M."/>
            <person name="Terry A."/>
            <person name="Yamada L."/>
            <person name="Wang H.G."/>
            <person name="Awazu S."/>
            <person name="Azumi K."/>
            <person name="Boore J."/>
            <person name="Branno M."/>
            <person name="Chin-Bow S."/>
            <person name="DeSantis R."/>
            <person name="Doyle S."/>
            <person name="Francino P."/>
            <person name="Keys D.N."/>
            <person name="Haga S."/>
            <person name="Hayashi H."/>
            <person name="Hino K."/>
            <person name="Imai K.S."/>
            <person name="Inaba K."/>
            <person name="Kano S."/>
            <person name="Kobayashi K."/>
            <person name="Kobayashi M."/>
            <person name="Lee B.I."/>
            <person name="Makabe K.W."/>
            <person name="Manohar C."/>
            <person name="Matassi G."/>
            <person name="Medina M."/>
            <person name="Mochizuki Y."/>
            <person name="Mount S."/>
            <person name="Morishita T."/>
            <person name="Miura S."/>
            <person name="Nakayama A."/>
            <person name="Nishizaka S."/>
            <person name="Nomoto H."/>
            <person name="Ohta F."/>
            <person name="Oishi K."/>
            <person name="Rigoutsos I."/>
            <person name="Sano M."/>
            <person name="Sasaki A."/>
            <person name="Sasakura Y."/>
            <person name="Shoguchi E."/>
            <person name="Shin-i T."/>
            <person name="Spagnuolo A."/>
            <person name="Stainier D."/>
            <person name="Suzuki M.M."/>
            <person name="Tassy O."/>
            <person name="Takatori N."/>
            <person name="Tokuoka M."/>
            <person name="Yagi K."/>
            <person name="Yoshizaki F."/>
            <person name="Wada S."/>
            <person name="Zhang C."/>
            <person name="Hyatt P.D."/>
            <person name="Larimer F."/>
            <person name="Detter C."/>
            <person name="Doggett N."/>
            <person name="Glavina T."/>
            <person name="Hawkins T."/>
            <person name="Richardson P."/>
            <person name="Lucas S."/>
            <person name="Kohara Y."/>
            <person name="Levine M."/>
            <person name="Satoh N."/>
            <person name="Rokhsar D.S."/>
        </authorList>
    </citation>
    <scope>NUCLEOTIDE SEQUENCE [LARGE SCALE GENOMIC DNA]</scope>
</reference>
<dbReference type="HOGENOM" id="CLU_012108_1_0_1"/>
<dbReference type="GeneTree" id="ENSGT00940000159899"/>
<protein>
    <submittedName>
        <fullName evidence="9">Uncharacterized protein</fullName>
    </submittedName>
</protein>
<dbReference type="InterPro" id="IPR003409">
    <property type="entry name" value="MORN"/>
</dbReference>
<evidence type="ECO:0000256" key="8">
    <source>
        <dbReference type="ARBA" id="ARBA00023273"/>
    </source>
</evidence>
<keyword evidence="10" id="KW-1185">Reference proteome</keyword>
<dbReference type="Proteomes" id="UP000008144">
    <property type="component" value="Unassembled WGS sequence"/>
</dbReference>
<dbReference type="Pfam" id="PF02493">
    <property type="entry name" value="MORN"/>
    <property type="match status" value="9"/>
</dbReference>
<dbReference type="GO" id="GO:0005930">
    <property type="term" value="C:axoneme"/>
    <property type="evidence" value="ECO:0007669"/>
    <property type="project" value="UniProtKB-SubCell"/>
</dbReference>
<comment type="subcellular location">
    <subcellularLocation>
        <location evidence="1">Cell projection</location>
        <location evidence="1">Cilium</location>
        <location evidence="1">Flagellum</location>
    </subcellularLocation>
    <subcellularLocation>
        <location evidence="2">Cytoplasm</location>
        <location evidence="2">Cytoskeleton</location>
        <location evidence="2">Cilium axoneme</location>
    </subcellularLocation>
</comment>
<evidence type="ECO:0000313" key="10">
    <source>
        <dbReference type="Proteomes" id="UP000008144"/>
    </source>
</evidence>
<evidence type="ECO:0000256" key="7">
    <source>
        <dbReference type="ARBA" id="ARBA00023212"/>
    </source>
</evidence>
<dbReference type="PANTHER" id="PTHR46613">
    <property type="entry name" value="RADIAL SPOKE HEAD 10 HOMOLOG B-RELATED"/>
    <property type="match status" value="1"/>
</dbReference>
<evidence type="ECO:0000256" key="6">
    <source>
        <dbReference type="ARBA" id="ARBA00023069"/>
    </source>
</evidence>
<proteinExistence type="predicted"/>
<keyword evidence="6" id="KW-0969">Cilium</keyword>